<reference evidence="5 6" key="1">
    <citation type="submission" date="2018-07" db="EMBL/GenBank/DDBJ databases">
        <title>Brachybacteriurn paraconglorneratum KCTC 9916.</title>
        <authorList>
            <person name="Li Y."/>
        </authorList>
    </citation>
    <scope>NUCLEOTIDE SEQUENCE [LARGE SCALE GENOMIC DNA]</scope>
    <source>
        <strain evidence="5 6">KCTC 9916</strain>
    </source>
</reference>
<dbReference type="SUPFAM" id="SSF51569">
    <property type="entry name" value="Aldolase"/>
    <property type="match status" value="1"/>
</dbReference>
<dbReference type="EMBL" id="QOCI01000002">
    <property type="protein sequence ID" value="RRR19652.1"/>
    <property type="molecule type" value="Genomic_DNA"/>
</dbReference>
<comment type="caution">
    <text evidence="5">The sequence shown here is derived from an EMBL/GenBank/DDBJ whole genome shotgun (WGS) entry which is preliminary data.</text>
</comment>
<dbReference type="GO" id="GO:0004419">
    <property type="term" value="F:hydroxymethylglutaryl-CoA lyase activity"/>
    <property type="evidence" value="ECO:0007669"/>
    <property type="project" value="TreeGrafter"/>
</dbReference>
<dbReference type="Pfam" id="PF00682">
    <property type="entry name" value="HMGL-like"/>
    <property type="match status" value="1"/>
</dbReference>
<gene>
    <name evidence="5" type="ORF">DS079_05240</name>
</gene>
<evidence type="ECO:0000259" key="4">
    <source>
        <dbReference type="PROSITE" id="PS50991"/>
    </source>
</evidence>
<evidence type="ECO:0000313" key="6">
    <source>
        <dbReference type="Proteomes" id="UP000274327"/>
    </source>
</evidence>
<evidence type="ECO:0000256" key="2">
    <source>
        <dbReference type="ARBA" id="ARBA00022723"/>
    </source>
</evidence>
<comment type="similarity">
    <text evidence="1">Belongs to the HMG-CoA lyase family.</text>
</comment>
<dbReference type="PROSITE" id="PS50991">
    <property type="entry name" value="PYR_CT"/>
    <property type="match status" value="1"/>
</dbReference>
<sequence>MSALELGLPAPAPEAGLPQQVTIWEMAPRDGLQAEAQQISVDTKIDLVRRLAAAGMPVIEAGSFVRPDRVPPMAGSEDVLLGVRDVAARTPVLVPNAKGFERAVAAGAQEIAVFLSVTESFSSANLSVDRGTAEARAMEVVREARATGLPVRGYLSMVFGDPWEGPVATGEVVRLASEMVEWGVDELSLGDTIGVATPGLVKETLAALTAAGIPIDMLGLHMHDTYGQALANVYAGLQSGVRIFDASVAGVGGCPFAKSATGNLATEDLVWMLNGLGIKTGIDLTALLQISPWLSSALDRPITSRVAIAFLGEDAK</sequence>
<dbReference type="Proteomes" id="UP000274327">
    <property type="component" value="Unassembled WGS sequence"/>
</dbReference>
<accession>A0A426SMY4</accession>
<dbReference type="FunFam" id="3.20.20.70:FF:000071">
    <property type="entry name" value="Hydroxymethylglutaryl-CoA lyase"/>
    <property type="match status" value="1"/>
</dbReference>
<feature type="domain" description="Pyruvate carboxyltransferase" evidence="4">
    <location>
        <begin position="21"/>
        <end position="288"/>
    </location>
</feature>
<dbReference type="InterPro" id="IPR000891">
    <property type="entry name" value="PYR_CT"/>
</dbReference>
<dbReference type="AlphaFoldDB" id="A0A426SMY4"/>
<evidence type="ECO:0000256" key="1">
    <source>
        <dbReference type="ARBA" id="ARBA00009405"/>
    </source>
</evidence>
<dbReference type="GO" id="GO:0006552">
    <property type="term" value="P:L-leucine catabolic process"/>
    <property type="evidence" value="ECO:0007669"/>
    <property type="project" value="TreeGrafter"/>
</dbReference>
<dbReference type="GO" id="GO:0046951">
    <property type="term" value="P:ketone body biosynthetic process"/>
    <property type="evidence" value="ECO:0007669"/>
    <property type="project" value="TreeGrafter"/>
</dbReference>
<organism evidence="5 6">
    <name type="scientific">Brachybacterium paraconglomeratum</name>
    <dbReference type="NCBI Taxonomy" id="173362"/>
    <lineage>
        <taxon>Bacteria</taxon>
        <taxon>Bacillati</taxon>
        <taxon>Actinomycetota</taxon>
        <taxon>Actinomycetes</taxon>
        <taxon>Micrococcales</taxon>
        <taxon>Dermabacteraceae</taxon>
        <taxon>Brachybacterium</taxon>
    </lineage>
</organism>
<evidence type="ECO:0000256" key="3">
    <source>
        <dbReference type="ARBA" id="ARBA00023239"/>
    </source>
</evidence>
<keyword evidence="6" id="KW-1185">Reference proteome</keyword>
<dbReference type="GeneID" id="78120435"/>
<protein>
    <submittedName>
        <fullName evidence="5">Hydroxymethylglutaryl-CoA lyase</fullName>
    </submittedName>
</protein>
<dbReference type="NCBIfam" id="NF004283">
    <property type="entry name" value="PRK05692.1"/>
    <property type="match status" value="1"/>
</dbReference>
<dbReference type="InterPro" id="IPR043594">
    <property type="entry name" value="HMGL"/>
</dbReference>
<dbReference type="Gene3D" id="3.20.20.70">
    <property type="entry name" value="Aldolase class I"/>
    <property type="match status" value="1"/>
</dbReference>
<dbReference type="GO" id="GO:0046872">
    <property type="term" value="F:metal ion binding"/>
    <property type="evidence" value="ECO:0007669"/>
    <property type="project" value="UniProtKB-KW"/>
</dbReference>
<proteinExistence type="inferred from homology"/>
<dbReference type="InterPro" id="IPR013785">
    <property type="entry name" value="Aldolase_TIM"/>
</dbReference>
<dbReference type="PANTHER" id="PTHR42738:SF7">
    <property type="entry name" value="HYDROXYMETHYLGLUTARYL-COA LYASE"/>
    <property type="match status" value="1"/>
</dbReference>
<name>A0A426SMY4_9MICO</name>
<dbReference type="CDD" id="cd07938">
    <property type="entry name" value="DRE_TIM_HMGL"/>
    <property type="match status" value="1"/>
</dbReference>
<keyword evidence="2" id="KW-0479">Metal-binding</keyword>
<evidence type="ECO:0000313" key="5">
    <source>
        <dbReference type="EMBL" id="RRR19652.1"/>
    </source>
</evidence>
<dbReference type="RefSeq" id="WP_126985470.1">
    <property type="nucleotide sequence ID" value="NZ_JALXWX010000064.1"/>
</dbReference>
<keyword evidence="3 5" id="KW-0456">Lyase</keyword>
<dbReference type="PANTHER" id="PTHR42738">
    <property type="entry name" value="HYDROXYMETHYLGLUTARYL-COA LYASE"/>
    <property type="match status" value="1"/>
</dbReference>